<dbReference type="Gene3D" id="3.40.710.10">
    <property type="entry name" value="DD-peptidase/beta-lactamase superfamily"/>
    <property type="match status" value="2"/>
</dbReference>
<dbReference type="NCBIfam" id="TIGR02074">
    <property type="entry name" value="PBP_1a_fam"/>
    <property type="match status" value="1"/>
</dbReference>
<dbReference type="EMBL" id="QDKL01000001">
    <property type="protein sequence ID" value="RZF22963.1"/>
    <property type="molecule type" value="Genomic_DNA"/>
</dbReference>
<dbReference type="EC" id="3.4.16.4" evidence="5"/>
<evidence type="ECO:0000256" key="1">
    <source>
        <dbReference type="ARBA" id="ARBA00004249"/>
    </source>
</evidence>
<evidence type="ECO:0000256" key="9">
    <source>
        <dbReference type="ARBA" id="ARBA00022645"/>
    </source>
</evidence>
<dbReference type="Pfam" id="PF00912">
    <property type="entry name" value="Transgly"/>
    <property type="match status" value="1"/>
</dbReference>
<dbReference type="InterPro" id="IPR036950">
    <property type="entry name" value="PBP_transglycosylase"/>
</dbReference>
<keyword evidence="20" id="KW-0046">Antibiotic resistance</keyword>
<name>A0ABY0IJ23_9BACT</name>
<evidence type="ECO:0000259" key="28">
    <source>
        <dbReference type="PROSITE" id="PS50126"/>
    </source>
</evidence>
<dbReference type="InterPro" id="IPR012340">
    <property type="entry name" value="NA-bd_OB-fold"/>
</dbReference>
<evidence type="ECO:0000256" key="2">
    <source>
        <dbReference type="ARBA" id="ARBA00004752"/>
    </source>
</evidence>
<evidence type="ECO:0000313" key="30">
    <source>
        <dbReference type="Proteomes" id="UP000443582"/>
    </source>
</evidence>
<dbReference type="InterPro" id="IPR012338">
    <property type="entry name" value="Beta-lactam/transpept-like"/>
</dbReference>
<keyword evidence="9" id="KW-0121">Carboxypeptidase</keyword>
<evidence type="ECO:0000313" key="29">
    <source>
        <dbReference type="EMBL" id="RZF22963.1"/>
    </source>
</evidence>
<evidence type="ECO:0000256" key="22">
    <source>
        <dbReference type="ARBA" id="ARBA00023316"/>
    </source>
</evidence>
<dbReference type="InterPro" id="IPR001264">
    <property type="entry name" value="Glyco_trans_51"/>
</dbReference>
<keyword evidence="11" id="KW-0328">Glycosyltransferase</keyword>
<evidence type="ECO:0000256" key="21">
    <source>
        <dbReference type="ARBA" id="ARBA00023268"/>
    </source>
</evidence>
<evidence type="ECO:0000256" key="12">
    <source>
        <dbReference type="ARBA" id="ARBA00022679"/>
    </source>
</evidence>
<evidence type="ECO:0000256" key="13">
    <source>
        <dbReference type="ARBA" id="ARBA00022692"/>
    </source>
</evidence>
<dbReference type="EC" id="2.4.99.28" evidence="24"/>
<dbReference type="InterPro" id="IPR023346">
    <property type="entry name" value="Lysozyme-like_dom_sf"/>
</dbReference>
<dbReference type="InterPro" id="IPR031376">
    <property type="entry name" value="PCB_OB"/>
</dbReference>
<feature type="domain" description="S1 motif" evidence="28">
    <location>
        <begin position="402"/>
        <end position="486"/>
    </location>
</feature>
<feature type="region of interest" description="Disordered" evidence="26">
    <location>
        <begin position="880"/>
        <end position="915"/>
    </location>
</feature>
<dbReference type="Pfam" id="PF00905">
    <property type="entry name" value="Transpeptidase"/>
    <property type="match status" value="1"/>
</dbReference>
<feature type="transmembrane region" description="Helical" evidence="27">
    <location>
        <begin position="7"/>
        <end position="31"/>
    </location>
</feature>
<evidence type="ECO:0000256" key="16">
    <source>
        <dbReference type="ARBA" id="ARBA00022968"/>
    </source>
</evidence>
<feature type="region of interest" description="Disordered" evidence="26">
    <location>
        <begin position="709"/>
        <end position="734"/>
    </location>
</feature>
<proteinExistence type="inferred from homology"/>
<evidence type="ECO:0000256" key="15">
    <source>
        <dbReference type="ARBA" id="ARBA00022960"/>
    </source>
</evidence>
<keyword evidence="10" id="KW-0645">Protease</keyword>
<comment type="subcellular location">
    <subcellularLocation>
        <location evidence="1">Cell inner membrane</location>
        <topology evidence="1">Single-pass type II membrane protein</topology>
    </subcellularLocation>
</comment>
<evidence type="ECO:0000256" key="7">
    <source>
        <dbReference type="ARBA" id="ARBA00022475"/>
    </source>
</evidence>
<dbReference type="Pfam" id="PF17092">
    <property type="entry name" value="PCB_OB"/>
    <property type="match status" value="1"/>
</dbReference>
<evidence type="ECO:0000256" key="27">
    <source>
        <dbReference type="SAM" id="Phobius"/>
    </source>
</evidence>
<comment type="similarity">
    <text evidence="4">In the N-terminal section; belongs to the glycosyltransferase 51 family.</text>
</comment>
<protein>
    <recommendedName>
        <fullName evidence="6">Penicillin-binding protein 1A</fullName>
        <ecNumber evidence="24">2.4.99.28</ecNumber>
        <ecNumber evidence="5">3.4.16.4</ecNumber>
    </recommendedName>
</protein>
<dbReference type="Gene3D" id="1.10.3810.10">
    <property type="entry name" value="Biosynthetic peptidoglycan transglycosylase-like"/>
    <property type="match status" value="1"/>
</dbReference>
<evidence type="ECO:0000256" key="19">
    <source>
        <dbReference type="ARBA" id="ARBA00023136"/>
    </source>
</evidence>
<dbReference type="PANTHER" id="PTHR32282:SF27">
    <property type="entry name" value="PENICILLIN-BINDING PROTEIN 1A"/>
    <property type="match status" value="1"/>
</dbReference>
<keyword evidence="30" id="KW-1185">Reference proteome</keyword>
<evidence type="ECO:0000256" key="20">
    <source>
        <dbReference type="ARBA" id="ARBA00023251"/>
    </source>
</evidence>
<sequence>MKYFKRLVVLMSFLVLIGGLACFSVLVYFSFTLPKISSLADYNPPIKSKILSKDGVILYNIGKQNRELVEFDDIPPRVVDAFLSAEDSNFYEHEGVDYVGVLRAFVANIKAGRVVQGGSTITQQVAKSLLLTSERSITRKIKDFLLAQKIEKRFNKKEILYLYLNQVYLGGGYYGIKSAFEGYFNKELSEATVAESALIAGLLVAPGKYSPYRNPQHAKTRQAYVLGRMFANKKITKEEYQEALQEKIKYQLRKNSPFLAGYFTDWVRRQAIDIVGEENFLTNGFTVQTTLNYELQKTAEESILEGAKEIDKRQGYKGPVGHIDLEKLDEYIEKFRKDLYKDKSNYFTLTEDNEREYEIQMQEDELEVLKEFTQEQMSKLYSSRFYTGYNSEDQLLKYLEKDKLYKAVVLRLDSRMRNIIISVGGITGVIPYHHYRWAHERAITDNVKYWGYVKNPNTILKKGDVIQVRITDFSTKLENTIYKTYRDDFRRMKDYKHLKDQNYLMCALEQEPEVQAALMSLNPFTGEVVSMSGGVDFDKSEFNRALQSKRQPGSAFKPLLFAAALENGYLPNTIILDTPEALGGANQELNWKPRNYDGKFKGPMTLREALEHSRNIPTIKLALDLGMDKIFNFLDRIDFHADMPNDLSISLGSFGVTLLEMIRAYSIFPNGGKKVLPKSIISITDRNGKEYFFQDDFATQSKLELEKLARESKDENRPENVREKNENGKEHNEFEKEAVNPYLLNLNEEQVYDPRLAYIMTNLLKGVVHYGTGRRALSTSQFIGGKTGTTSSYVDAWFLGFSQNIVTGVWTGMDDNRSMGWPETGTKASLPIWNEYMKRSIQIYGERDFQMPPGIVNVSIDKKTGELATGSGPKFLESFVEGTEPGSNSKNNYFKKEENSQESGAILEDDDFFNN</sequence>
<comment type="caution">
    <text evidence="29">The sequence shown here is derived from an EMBL/GenBank/DDBJ whole genome shotgun (WGS) entry which is preliminary data.</text>
</comment>
<comment type="catalytic activity">
    <reaction evidence="25">
        <text>[GlcNAc-(1-&gt;4)-Mur2Ac(oyl-L-Ala-gamma-D-Glu-L-Lys-D-Ala-D-Ala)](n)-di-trans,octa-cis-undecaprenyl diphosphate + beta-D-GlcNAc-(1-&gt;4)-Mur2Ac(oyl-L-Ala-gamma-D-Glu-L-Lys-D-Ala-D-Ala)-di-trans,octa-cis-undecaprenyl diphosphate = [GlcNAc-(1-&gt;4)-Mur2Ac(oyl-L-Ala-gamma-D-Glu-L-Lys-D-Ala-D-Ala)](n+1)-di-trans,octa-cis-undecaprenyl diphosphate + di-trans,octa-cis-undecaprenyl diphosphate + H(+)</text>
        <dbReference type="Rhea" id="RHEA:23708"/>
        <dbReference type="Rhea" id="RHEA-COMP:9602"/>
        <dbReference type="Rhea" id="RHEA-COMP:9603"/>
        <dbReference type="ChEBI" id="CHEBI:15378"/>
        <dbReference type="ChEBI" id="CHEBI:58405"/>
        <dbReference type="ChEBI" id="CHEBI:60033"/>
        <dbReference type="ChEBI" id="CHEBI:78435"/>
        <dbReference type="EC" id="2.4.99.28"/>
    </reaction>
</comment>
<evidence type="ECO:0000256" key="18">
    <source>
        <dbReference type="ARBA" id="ARBA00022989"/>
    </source>
</evidence>
<dbReference type="SUPFAM" id="SSF53955">
    <property type="entry name" value="Lysozyme-like"/>
    <property type="match status" value="1"/>
</dbReference>
<dbReference type="SMART" id="SM00316">
    <property type="entry name" value="S1"/>
    <property type="match status" value="1"/>
</dbReference>
<gene>
    <name evidence="29" type="ORF">DAY19_04100</name>
</gene>
<evidence type="ECO:0000256" key="25">
    <source>
        <dbReference type="ARBA" id="ARBA00049902"/>
    </source>
</evidence>
<keyword evidence="14" id="KW-0378">Hydrolase</keyword>
<dbReference type="SUPFAM" id="SSF50249">
    <property type="entry name" value="Nucleic acid-binding proteins"/>
    <property type="match status" value="1"/>
</dbReference>
<keyword evidence="16" id="KW-0735">Signal-anchor</keyword>
<keyword evidence="17" id="KW-0573">Peptidoglycan synthesis</keyword>
<keyword evidence="22" id="KW-0961">Cell wall biogenesis/degradation</keyword>
<evidence type="ECO:0000256" key="24">
    <source>
        <dbReference type="ARBA" id="ARBA00044770"/>
    </source>
</evidence>
<reference evidence="30" key="1">
    <citation type="journal article" date="2019" name="Int. J. Syst. Evol. Microbiol.">
        <title>Halobacteriovorax valvorus sp. nov., a novel prokaryotic predator isolated from coastal seawater of China.</title>
        <authorList>
            <person name="Chen M.-X."/>
        </authorList>
    </citation>
    <scope>NUCLEOTIDE SEQUENCE [LARGE SCALE GENOMIC DNA]</scope>
    <source>
        <strain evidence="30">BL9</strain>
    </source>
</reference>
<dbReference type="PANTHER" id="PTHR32282">
    <property type="entry name" value="BINDING PROTEIN TRANSPEPTIDASE, PUTATIVE-RELATED"/>
    <property type="match status" value="1"/>
</dbReference>
<dbReference type="Proteomes" id="UP000443582">
    <property type="component" value="Unassembled WGS sequence"/>
</dbReference>
<evidence type="ECO:0000256" key="14">
    <source>
        <dbReference type="ARBA" id="ARBA00022801"/>
    </source>
</evidence>
<keyword evidence="12" id="KW-0808">Transferase</keyword>
<evidence type="ECO:0000256" key="26">
    <source>
        <dbReference type="SAM" id="MobiDB-lite"/>
    </source>
</evidence>
<keyword evidence="21" id="KW-0511">Multifunctional enzyme</keyword>
<keyword evidence="7" id="KW-1003">Cell membrane</keyword>
<evidence type="ECO:0000256" key="5">
    <source>
        <dbReference type="ARBA" id="ARBA00012448"/>
    </source>
</evidence>
<evidence type="ECO:0000256" key="3">
    <source>
        <dbReference type="ARBA" id="ARBA00007090"/>
    </source>
</evidence>
<evidence type="ECO:0000256" key="4">
    <source>
        <dbReference type="ARBA" id="ARBA00007739"/>
    </source>
</evidence>
<dbReference type="InterPro" id="IPR003029">
    <property type="entry name" value="S1_domain"/>
</dbReference>
<keyword evidence="15" id="KW-0133">Cell shape</keyword>
<keyword evidence="18 27" id="KW-1133">Transmembrane helix</keyword>
<evidence type="ECO:0000256" key="8">
    <source>
        <dbReference type="ARBA" id="ARBA00022519"/>
    </source>
</evidence>
<comment type="pathway">
    <text evidence="2">Cell wall biogenesis; peptidoglycan biosynthesis.</text>
</comment>
<comment type="similarity">
    <text evidence="3">In the C-terminal section; belongs to the transpeptidase family.</text>
</comment>
<keyword evidence="8" id="KW-0997">Cell inner membrane</keyword>
<dbReference type="InterPro" id="IPR050396">
    <property type="entry name" value="Glycosyltr_51/Transpeptidase"/>
</dbReference>
<dbReference type="InterPro" id="IPR001460">
    <property type="entry name" value="PCN-bd_Tpept"/>
</dbReference>
<evidence type="ECO:0000256" key="6">
    <source>
        <dbReference type="ARBA" id="ARBA00018638"/>
    </source>
</evidence>
<keyword evidence="19 27" id="KW-0472">Membrane</keyword>
<evidence type="ECO:0000256" key="17">
    <source>
        <dbReference type="ARBA" id="ARBA00022984"/>
    </source>
</evidence>
<comment type="catalytic activity">
    <reaction evidence="23">
        <text>Preferential cleavage: (Ac)2-L-Lys-D-Ala-|-D-Ala. Also transpeptidation of peptidyl-alanyl moieties that are N-acyl substituents of D-alanine.</text>
        <dbReference type="EC" id="3.4.16.4"/>
    </reaction>
</comment>
<evidence type="ECO:0000256" key="23">
    <source>
        <dbReference type="ARBA" id="ARBA00034000"/>
    </source>
</evidence>
<dbReference type="RefSeq" id="WP_114705905.1">
    <property type="nucleotide sequence ID" value="NZ_QDKL01000001.1"/>
</dbReference>
<dbReference type="PROSITE" id="PS50126">
    <property type="entry name" value="S1"/>
    <property type="match status" value="1"/>
</dbReference>
<dbReference type="PROSITE" id="PS51257">
    <property type="entry name" value="PROKAR_LIPOPROTEIN"/>
    <property type="match status" value="1"/>
</dbReference>
<keyword evidence="13 27" id="KW-0812">Transmembrane</keyword>
<dbReference type="SUPFAM" id="SSF56601">
    <property type="entry name" value="beta-lactamase/transpeptidase-like"/>
    <property type="match status" value="1"/>
</dbReference>
<evidence type="ECO:0000256" key="10">
    <source>
        <dbReference type="ARBA" id="ARBA00022670"/>
    </source>
</evidence>
<evidence type="ECO:0000256" key="11">
    <source>
        <dbReference type="ARBA" id="ARBA00022676"/>
    </source>
</evidence>
<accession>A0ABY0IJ23</accession>
<organism evidence="29 30">
    <name type="scientific">Halobacteriovorax vibrionivorans</name>
    <dbReference type="NCBI Taxonomy" id="2152716"/>
    <lineage>
        <taxon>Bacteria</taxon>
        <taxon>Pseudomonadati</taxon>
        <taxon>Bdellovibrionota</taxon>
        <taxon>Bacteriovoracia</taxon>
        <taxon>Bacteriovoracales</taxon>
        <taxon>Halobacteriovoraceae</taxon>
        <taxon>Halobacteriovorax</taxon>
    </lineage>
</organism>